<proteinExistence type="predicted"/>
<evidence type="ECO:0000313" key="3">
    <source>
        <dbReference type="Proteomes" id="UP000693970"/>
    </source>
</evidence>
<evidence type="ECO:0000256" key="1">
    <source>
        <dbReference type="SAM" id="MobiDB-lite"/>
    </source>
</evidence>
<protein>
    <submittedName>
        <fullName evidence="2">Uncharacterized protein</fullName>
    </submittedName>
</protein>
<reference evidence="2" key="1">
    <citation type="journal article" date="2021" name="Sci. Rep.">
        <title>Diploid genomic architecture of Nitzschia inconspicua, an elite biomass production diatom.</title>
        <authorList>
            <person name="Oliver A."/>
            <person name="Podell S."/>
            <person name="Pinowska A."/>
            <person name="Traller J.C."/>
            <person name="Smith S.R."/>
            <person name="McClure R."/>
            <person name="Beliaev A."/>
            <person name="Bohutskyi P."/>
            <person name="Hill E.A."/>
            <person name="Rabines A."/>
            <person name="Zheng H."/>
            <person name="Allen L.Z."/>
            <person name="Kuo A."/>
            <person name="Grigoriev I.V."/>
            <person name="Allen A.E."/>
            <person name="Hazlebeck D."/>
            <person name="Allen E.E."/>
        </authorList>
    </citation>
    <scope>NUCLEOTIDE SEQUENCE</scope>
    <source>
        <strain evidence="2">Hildebrandi</strain>
    </source>
</reference>
<organism evidence="2 3">
    <name type="scientific">Nitzschia inconspicua</name>
    <dbReference type="NCBI Taxonomy" id="303405"/>
    <lineage>
        <taxon>Eukaryota</taxon>
        <taxon>Sar</taxon>
        <taxon>Stramenopiles</taxon>
        <taxon>Ochrophyta</taxon>
        <taxon>Bacillariophyta</taxon>
        <taxon>Bacillariophyceae</taxon>
        <taxon>Bacillariophycidae</taxon>
        <taxon>Bacillariales</taxon>
        <taxon>Bacillariaceae</taxon>
        <taxon>Nitzschia</taxon>
    </lineage>
</organism>
<reference evidence="2" key="2">
    <citation type="submission" date="2021-04" db="EMBL/GenBank/DDBJ databases">
        <authorList>
            <person name="Podell S."/>
        </authorList>
    </citation>
    <scope>NUCLEOTIDE SEQUENCE</scope>
    <source>
        <strain evidence="2">Hildebrandi</strain>
    </source>
</reference>
<dbReference type="Proteomes" id="UP000693970">
    <property type="component" value="Unassembled WGS sequence"/>
</dbReference>
<accession>A0A9K3L813</accession>
<name>A0A9K3L813_9STRA</name>
<comment type="caution">
    <text evidence="2">The sequence shown here is derived from an EMBL/GenBank/DDBJ whole genome shotgun (WGS) entry which is preliminary data.</text>
</comment>
<sequence>MSCTIFGTKGIITRRKVKVIPITASVIEAVECLAKADGIKSLVLHNKDGTYDSSWIAGVDHTQKDDFDNIYDETNCESQGSETNVNLEPDYNAEQDIYDEHGDSQENLIQEELSYADQSIDDEDIDEEGDGIDQLDLIFQENIENEEEEAQNEETTHDAISEGSL</sequence>
<feature type="compositionally biased region" description="Basic and acidic residues" evidence="1">
    <location>
        <begin position="154"/>
        <end position="165"/>
    </location>
</feature>
<dbReference type="EMBL" id="JAGRRH010000015">
    <property type="protein sequence ID" value="KAG7357322.1"/>
    <property type="molecule type" value="Genomic_DNA"/>
</dbReference>
<feature type="region of interest" description="Disordered" evidence="1">
    <location>
        <begin position="145"/>
        <end position="165"/>
    </location>
</feature>
<keyword evidence="3" id="KW-1185">Reference proteome</keyword>
<dbReference type="AlphaFoldDB" id="A0A9K3L813"/>
<evidence type="ECO:0000313" key="2">
    <source>
        <dbReference type="EMBL" id="KAG7357322.1"/>
    </source>
</evidence>
<gene>
    <name evidence="2" type="ORF">IV203_002010</name>
</gene>